<evidence type="ECO:0000256" key="2">
    <source>
        <dbReference type="ARBA" id="ARBA00022801"/>
    </source>
</evidence>
<dbReference type="SUPFAM" id="SSF88713">
    <property type="entry name" value="Glycoside hydrolase/deacetylase"/>
    <property type="match status" value="1"/>
</dbReference>
<gene>
    <name evidence="6" type="ORF">FPZ49_29545</name>
</gene>
<feature type="compositionally biased region" description="Low complexity" evidence="3">
    <location>
        <begin position="92"/>
        <end position="105"/>
    </location>
</feature>
<keyword evidence="1" id="KW-0479">Metal-binding</keyword>
<dbReference type="OrthoDB" id="2649545at2"/>
<dbReference type="InterPro" id="IPR002509">
    <property type="entry name" value="NODB_dom"/>
</dbReference>
<evidence type="ECO:0000313" key="7">
    <source>
        <dbReference type="Proteomes" id="UP000317036"/>
    </source>
</evidence>
<dbReference type="Proteomes" id="UP000317036">
    <property type="component" value="Unassembled WGS sequence"/>
</dbReference>
<dbReference type="PROSITE" id="PS51677">
    <property type="entry name" value="NODB"/>
    <property type="match status" value="1"/>
</dbReference>
<feature type="chain" id="PRO_5021713112" evidence="4">
    <location>
        <begin position="30"/>
        <end position="349"/>
    </location>
</feature>
<evidence type="ECO:0000256" key="3">
    <source>
        <dbReference type="SAM" id="MobiDB-lite"/>
    </source>
</evidence>
<dbReference type="InterPro" id="IPR050248">
    <property type="entry name" value="Polysacc_deacetylase_ArnD"/>
</dbReference>
<dbReference type="GO" id="GO:0005975">
    <property type="term" value="P:carbohydrate metabolic process"/>
    <property type="evidence" value="ECO:0007669"/>
    <property type="project" value="InterPro"/>
</dbReference>
<feature type="compositionally biased region" description="Polar residues" evidence="3">
    <location>
        <begin position="66"/>
        <end position="75"/>
    </location>
</feature>
<dbReference type="InterPro" id="IPR011330">
    <property type="entry name" value="Glyco_hydro/deAcase_b/a-brl"/>
</dbReference>
<accession>A0A559K071</accession>
<proteinExistence type="predicted"/>
<evidence type="ECO:0000256" key="1">
    <source>
        <dbReference type="ARBA" id="ARBA00022723"/>
    </source>
</evidence>
<dbReference type="EMBL" id="VNJI01000056">
    <property type="protein sequence ID" value="TVY05531.1"/>
    <property type="molecule type" value="Genomic_DNA"/>
</dbReference>
<name>A0A559K071_9BACL</name>
<dbReference type="RefSeq" id="WP_144853941.1">
    <property type="nucleotide sequence ID" value="NZ_VNJI01000056.1"/>
</dbReference>
<keyword evidence="7" id="KW-1185">Reference proteome</keyword>
<evidence type="ECO:0000259" key="5">
    <source>
        <dbReference type="PROSITE" id="PS51677"/>
    </source>
</evidence>
<dbReference type="Gene3D" id="3.20.20.370">
    <property type="entry name" value="Glycoside hydrolase/deacetylase"/>
    <property type="match status" value="1"/>
</dbReference>
<keyword evidence="4" id="KW-0732">Signal</keyword>
<dbReference type="GO" id="GO:0046872">
    <property type="term" value="F:metal ion binding"/>
    <property type="evidence" value="ECO:0007669"/>
    <property type="project" value="UniProtKB-KW"/>
</dbReference>
<comment type="caution">
    <text evidence="6">The sequence shown here is derived from an EMBL/GenBank/DDBJ whole genome shotgun (WGS) entry which is preliminary data.</text>
</comment>
<reference evidence="6 7" key="1">
    <citation type="submission" date="2019-07" db="EMBL/GenBank/DDBJ databases">
        <authorList>
            <person name="Kim J."/>
        </authorList>
    </citation>
    <scope>NUCLEOTIDE SEQUENCE [LARGE SCALE GENOMIC DNA]</scope>
    <source>
        <strain evidence="6 7">JC52</strain>
    </source>
</reference>
<organism evidence="6 7">
    <name type="scientific">Paenibacillus cremeus</name>
    <dbReference type="NCBI Taxonomy" id="2163881"/>
    <lineage>
        <taxon>Bacteria</taxon>
        <taxon>Bacillati</taxon>
        <taxon>Bacillota</taxon>
        <taxon>Bacilli</taxon>
        <taxon>Bacillales</taxon>
        <taxon>Paenibacillaceae</taxon>
        <taxon>Paenibacillus</taxon>
    </lineage>
</organism>
<protein>
    <submittedName>
        <fullName evidence="6">Polysaccharide deacetylase family protein</fullName>
    </submittedName>
</protein>
<feature type="domain" description="NodB homology" evidence="5">
    <location>
        <begin position="154"/>
        <end position="337"/>
    </location>
</feature>
<dbReference type="AlphaFoldDB" id="A0A559K071"/>
<dbReference type="PROSITE" id="PS51257">
    <property type="entry name" value="PROKAR_LIPOPROTEIN"/>
    <property type="match status" value="1"/>
</dbReference>
<keyword evidence="2" id="KW-0378">Hydrolase</keyword>
<dbReference type="PANTHER" id="PTHR10587:SF133">
    <property type="entry name" value="CHITIN DEACETYLASE 1-RELATED"/>
    <property type="match status" value="1"/>
</dbReference>
<dbReference type="Pfam" id="PF01522">
    <property type="entry name" value="Polysacc_deac_1"/>
    <property type="match status" value="1"/>
</dbReference>
<feature type="region of interest" description="Disordered" evidence="3">
    <location>
        <begin position="24"/>
        <end position="130"/>
    </location>
</feature>
<sequence>MKKHAIAVLSYGMALSLLLCSCSSSTPKAAPPSMPDMSFMEQSNSAAEAQPQSNPRTIAPTEQRPLANTTPIVQSTPVPEAPAATPAPAPQAAPVVPQPAAEQPAMPKVKPKTNVPPASHPAKVTTSQSQRLTLSQLVKKYPDLLRLKGSSNSKSVALTFDDAPDETYTPQVLDILKKHHVRATFFLLGVQAVKHPAIVKRIANEGHVIGNHSYNHKLFTKLSDDVFRLQIQNTQKELHKLIGYSPRLLRPPYGEISESQLIWASDQGFTIVNWNVDSLDWKQLGASQVSANILNHTHGGSIILQHSGGGPGQNLSGTVKALPNVIQTLKDRGYNLVTLPDLLQVPKDK</sequence>
<dbReference type="GO" id="GO:0016810">
    <property type="term" value="F:hydrolase activity, acting on carbon-nitrogen (but not peptide) bonds"/>
    <property type="evidence" value="ECO:0007669"/>
    <property type="project" value="InterPro"/>
</dbReference>
<evidence type="ECO:0000256" key="4">
    <source>
        <dbReference type="SAM" id="SignalP"/>
    </source>
</evidence>
<dbReference type="CDD" id="cd10917">
    <property type="entry name" value="CE4_NodB_like_6s_7s"/>
    <property type="match status" value="1"/>
</dbReference>
<feature type="compositionally biased region" description="Polar residues" evidence="3">
    <location>
        <begin position="40"/>
        <end position="56"/>
    </location>
</feature>
<dbReference type="GO" id="GO:0016020">
    <property type="term" value="C:membrane"/>
    <property type="evidence" value="ECO:0007669"/>
    <property type="project" value="TreeGrafter"/>
</dbReference>
<dbReference type="PANTHER" id="PTHR10587">
    <property type="entry name" value="GLYCOSYL TRANSFERASE-RELATED"/>
    <property type="match status" value="1"/>
</dbReference>
<evidence type="ECO:0000313" key="6">
    <source>
        <dbReference type="EMBL" id="TVY05531.1"/>
    </source>
</evidence>
<feature type="signal peptide" evidence="4">
    <location>
        <begin position="1"/>
        <end position="29"/>
    </location>
</feature>